<evidence type="ECO:0000256" key="7">
    <source>
        <dbReference type="ARBA" id="ARBA00023125"/>
    </source>
</evidence>
<feature type="domain" description="Arginine repressor C-terminal" evidence="11">
    <location>
        <begin position="89"/>
        <end position="152"/>
    </location>
</feature>
<comment type="subcellular location">
    <subcellularLocation>
        <location evidence="1 9">Cytoplasm</location>
    </subcellularLocation>
</comment>
<evidence type="ECO:0000313" key="12">
    <source>
        <dbReference type="EMBL" id="MCP9612899.1"/>
    </source>
</evidence>
<dbReference type="InterPro" id="IPR036388">
    <property type="entry name" value="WH-like_DNA-bd_sf"/>
</dbReference>
<dbReference type="Pfam" id="PF01316">
    <property type="entry name" value="Arg_repressor"/>
    <property type="match status" value="1"/>
</dbReference>
<proteinExistence type="inferred from homology"/>
<comment type="caution">
    <text evidence="12">The sequence shown here is derived from an EMBL/GenBank/DDBJ whole genome shotgun (WGS) entry which is preliminary data.</text>
</comment>
<keyword evidence="5 9" id="KW-0963">Cytoplasm</keyword>
<protein>
    <recommendedName>
        <fullName evidence="4 9">Arginine repressor</fullName>
    </recommendedName>
</protein>
<dbReference type="Proteomes" id="UP001205603">
    <property type="component" value="Unassembled WGS sequence"/>
</dbReference>
<gene>
    <name evidence="9" type="primary">argR</name>
    <name evidence="12" type="ORF">NMU02_12435</name>
</gene>
<keyword evidence="9" id="KW-0055">Arginine biosynthesis</keyword>
<dbReference type="InterPro" id="IPR036251">
    <property type="entry name" value="Arg_repress_C_sf"/>
</dbReference>
<evidence type="ECO:0000256" key="3">
    <source>
        <dbReference type="ARBA" id="ARBA00008316"/>
    </source>
</evidence>
<keyword evidence="9" id="KW-0028">Amino-acid biosynthesis</keyword>
<dbReference type="SUPFAM" id="SSF55252">
    <property type="entry name" value="C-terminal domain of arginine repressor"/>
    <property type="match status" value="1"/>
</dbReference>
<comment type="pathway">
    <text evidence="2 9">Amino-acid biosynthesis; L-arginine biosynthesis [regulation].</text>
</comment>
<evidence type="ECO:0000256" key="9">
    <source>
        <dbReference type="HAMAP-Rule" id="MF_00173"/>
    </source>
</evidence>
<dbReference type="RefSeq" id="WP_255028280.1">
    <property type="nucleotide sequence ID" value="NZ_JANDHW010000016.1"/>
</dbReference>
<dbReference type="EMBL" id="JANDHW010000016">
    <property type="protein sequence ID" value="MCP9612899.1"/>
    <property type="molecule type" value="Genomic_DNA"/>
</dbReference>
<keyword evidence="6 9" id="KW-0805">Transcription regulation</keyword>
<comment type="similarity">
    <text evidence="3 9">Belongs to the ArgR family.</text>
</comment>
<dbReference type="Gene3D" id="1.10.10.10">
    <property type="entry name" value="Winged helix-like DNA-binding domain superfamily/Winged helix DNA-binding domain"/>
    <property type="match status" value="1"/>
</dbReference>
<evidence type="ECO:0000259" key="10">
    <source>
        <dbReference type="Pfam" id="PF01316"/>
    </source>
</evidence>
<evidence type="ECO:0000256" key="6">
    <source>
        <dbReference type="ARBA" id="ARBA00023015"/>
    </source>
</evidence>
<dbReference type="PRINTS" id="PR01467">
    <property type="entry name" value="ARGREPRESSOR"/>
</dbReference>
<name>A0ABT1MKK0_9BACT</name>
<dbReference type="InterPro" id="IPR001669">
    <property type="entry name" value="Arg_repress"/>
</dbReference>
<evidence type="ECO:0000256" key="2">
    <source>
        <dbReference type="ARBA" id="ARBA00005040"/>
    </source>
</evidence>
<keyword evidence="13" id="KW-1185">Reference proteome</keyword>
<dbReference type="PANTHER" id="PTHR34471:SF1">
    <property type="entry name" value="ARGININE REPRESSOR"/>
    <property type="match status" value="1"/>
</dbReference>
<evidence type="ECO:0000256" key="5">
    <source>
        <dbReference type="ARBA" id="ARBA00022490"/>
    </source>
</evidence>
<keyword evidence="7 9" id="KW-0238">DNA-binding</keyword>
<feature type="domain" description="Arginine repressor DNA-binding" evidence="10">
    <location>
        <begin position="3"/>
        <end position="68"/>
    </location>
</feature>
<accession>A0ABT1MKK0</accession>
<comment type="function">
    <text evidence="9">Regulates arginine biosynthesis genes.</text>
</comment>
<dbReference type="PANTHER" id="PTHR34471">
    <property type="entry name" value="ARGININE REPRESSOR"/>
    <property type="match status" value="1"/>
</dbReference>
<evidence type="ECO:0000256" key="4">
    <source>
        <dbReference type="ARBA" id="ARBA00021148"/>
    </source>
</evidence>
<evidence type="ECO:0000256" key="1">
    <source>
        <dbReference type="ARBA" id="ARBA00004496"/>
    </source>
</evidence>
<dbReference type="InterPro" id="IPR036390">
    <property type="entry name" value="WH_DNA-bd_sf"/>
</dbReference>
<dbReference type="Pfam" id="PF02863">
    <property type="entry name" value="Arg_repressor_C"/>
    <property type="match status" value="1"/>
</dbReference>
<dbReference type="SUPFAM" id="SSF46785">
    <property type="entry name" value="Winged helix' DNA-binding domain"/>
    <property type="match status" value="1"/>
</dbReference>
<dbReference type="Gene3D" id="3.30.1360.40">
    <property type="match status" value="1"/>
</dbReference>
<evidence type="ECO:0000259" key="11">
    <source>
        <dbReference type="Pfam" id="PF02863"/>
    </source>
</evidence>
<dbReference type="InterPro" id="IPR020899">
    <property type="entry name" value="Arg_repress_C"/>
</dbReference>
<sequence>MKNKTERLQAIKEIIINNRIGNQDDLLNILTERGFDLTQATLSRDLKQLQIAKVPSTDKGYMYVLPGTGSIGKIMQSKVNNEIKVSPSGFISIEFSGQIAVIKTRPGYASGIAYDIDSRATKEILGTIAGDDTILLILREGIRQEDILASLTDIIPNIQ</sequence>
<reference evidence="12 13" key="1">
    <citation type="submission" date="2022-07" db="EMBL/GenBank/DDBJ databases">
        <title>Fecal culturing of patients with breast cancer.</title>
        <authorList>
            <person name="Teng N.M.Y."/>
            <person name="Kiu R."/>
            <person name="Evans R."/>
            <person name="Baker D.J."/>
            <person name="Zenner C."/>
            <person name="Robinson S.D."/>
            <person name="Hall L.J."/>
        </authorList>
    </citation>
    <scope>NUCLEOTIDE SEQUENCE [LARGE SCALE GENOMIC DNA]</scope>
    <source>
        <strain evidence="12 13">LH1063</strain>
    </source>
</reference>
<dbReference type="HAMAP" id="MF_00173">
    <property type="entry name" value="Arg_repressor"/>
    <property type="match status" value="1"/>
</dbReference>
<organism evidence="12 13">
    <name type="scientific">Coprobacter tertius</name>
    <dbReference type="NCBI Taxonomy" id="2944915"/>
    <lineage>
        <taxon>Bacteria</taxon>
        <taxon>Pseudomonadati</taxon>
        <taxon>Bacteroidota</taxon>
        <taxon>Bacteroidia</taxon>
        <taxon>Bacteroidales</taxon>
        <taxon>Barnesiellaceae</taxon>
        <taxon>Coprobacter</taxon>
    </lineage>
</organism>
<dbReference type="InterPro" id="IPR020900">
    <property type="entry name" value="Arg_repress_DNA-bd"/>
</dbReference>
<keyword evidence="8 9" id="KW-0804">Transcription</keyword>
<evidence type="ECO:0000313" key="13">
    <source>
        <dbReference type="Proteomes" id="UP001205603"/>
    </source>
</evidence>
<evidence type="ECO:0000256" key="8">
    <source>
        <dbReference type="ARBA" id="ARBA00023163"/>
    </source>
</evidence>
<keyword evidence="9" id="KW-0678">Repressor</keyword>